<accession>A0A7D5R6K7</accession>
<dbReference type="GeneID" id="56067536"/>
<keyword evidence="2" id="KW-1185">Reference proteome</keyword>
<evidence type="ECO:0000313" key="2">
    <source>
        <dbReference type="Proteomes" id="UP000509478"/>
    </source>
</evidence>
<dbReference type="Proteomes" id="UP000509478">
    <property type="component" value="Chromosome"/>
</dbReference>
<sequence length="134" mass="15553">MVNEKIQKLASQIFKVDPLIQHLGLIDLEGHLLTDQSSASSIPNEPDEDRVMFYYQVGLRRGRREHFNDVYGMTEHVHIIREKMQQLILYLPMITVYLTLDRSMAPEYVAQLAEKIRNLDSKLLSDAVQSTFYA</sequence>
<dbReference type="KEGG" id="nue:C5F50_05580"/>
<organism evidence="1 2">
    <name type="scientific">Nitrosopumilus ureiphilus</name>
    <dbReference type="NCBI Taxonomy" id="1470067"/>
    <lineage>
        <taxon>Archaea</taxon>
        <taxon>Nitrososphaerota</taxon>
        <taxon>Nitrososphaeria</taxon>
        <taxon>Nitrosopumilales</taxon>
        <taxon>Nitrosopumilaceae</taxon>
        <taxon>Nitrosopumilus</taxon>
    </lineage>
</organism>
<evidence type="ECO:0000313" key="1">
    <source>
        <dbReference type="EMBL" id="QLH06598.1"/>
    </source>
</evidence>
<protein>
    <submittedName>
        <fullName evidence="1">Uncharacterized protein</fullName>
    </submittedName>
</protein>
<name>A0A7D5R6K7_9ARCH</name>
<dbReference type="OrthoDB" id="11211at2157"/>
<dbReference type="EMBL" id="CP026995">
    <property type="protein sequence ID" value="QLH06598.1"/>
    <property type="molecule type" value="Genomic_DNA"/>
</dbReference>
<proteinExistence type="predicted"/>
<gene>
    <name evidence="1" type="ORF">C5F50_05580</name>
</gene>
<dbReference type="AlphaFoldDB" id="A0A7D5R6K7"/>
<reference evidence="1 2" key="1">
    <citation type="submission" date="2018-02" db="EMBL/GenBank/DDBJ databases">
        <title>Complete genome of Nitrosopumilus ureaphilus PS0.</title>
        <authorList>
            <person name="Qin W."/>
            <person name="Zheng Y."/>
            <person name="Stahl D.A."/>
        </authorList>
    </citation>
    <scope>NUCLEOTIDE SEQUENCE [LARGE SCALE GENOMIC DNA]</scope>
    <source>
        <strain evidence="1 2">PS0</strain>
    </source>
</reference>
<dbReference type="RefSeq" id="WP_179372696.1">
    <property type="nucleotide sequence ID" value="NZ_CP026995.1"/>
</dbReference>